<evidence type="ECO:0000313" key="1">
    <source>
        <dbReference type="EMBL" id="PYI16487.1"/>
    </source>
</evidence>
<dbReference type="EMBL" id="KZ825168">
    <property type="protein sequence ID" value="PYI16487.1"/>
    <property type="molecule type" value="Genomic_DNA"/>
</dbReference>
<proteinExistence type="predicted"/>
<accession>A0A2V5HX70</accession>
<organism evidence="1 2">
    <name type="scientific">Aspergillus violaceofuscus (strain CBS 115571)</name>
    <dbReference type="NCBI Taxonomy" id="1450538"/>
    <lineage>
        <taxon>Eukaryota</taxon>
        <taxon>Fungi</taxon>
        <taxon>Dikarya</taxon>
        <taxon>Ascomycota</taxon>
        <taxon>Pezizomycotina</taxon>
        <taxon>Eurotiomycetes</taxon>
        <taxon>Eurotiomycetidae</taxon>
        <taxon>Eurotiales</taxon>
        <taxon>Aspergillaceae</taxon>
        <taxon>Aspergillus</taxon>
    </lineage>
</organism>
<keyword evidence="2" id="KW-1185">Reference proteome</keyword>
<sequence length="153" mass="17071">MTGLVVSPYLGHQVTSPYTPPSRGAHIFSSCRKRTDTGSVSCCSLMIPISATSLTALFVYPLFSCPLVSNPLHLISPHPHWFSHMHICCPPASRMTWYSLMNTGTKPGQTLFHRCSAMPPQVHCYSLLPSPCFSEGVSYFYPIIDRRRIDRPV</sequence>
<dbReference type="AlphaFoldDB" id="A0A2V5HX70"/>
<reference evidence="1 2" key="1">
    <citation type="submission" date="2018-02" db="EMBL/GenBank/DDBJ databases">
        <title>The genomes of Aspergillus section Nigri reveals drivers in fungal speciation.</title>
        <authorList>
            <consortium name="DOE Joint Genome Institute"/>
            <person name="Vesth T.C."/>
            <person name="Nybo J."/>
            <person name="Theobald S."/>
            <person name="Brandl J."/>
            <person name="Frisvad J.C."/>
            <person name="Nielsen K.F."/>
            <person name="Lyhne E.K."/>
            <person name="Kogle M.E."/>
            <person name="Kuo A."/>
            <person name="Riley R."/>
            <person name="Clum A."/>
            <person name="Nolan M."/>
            <person name="Lipzen A."/>
            <person name="Salamov A."/>
            <person name="Henrissat B."/>
            <person name="Wiebenga A."/>
            <person name="De vries R.P."/>
            <person name="Grigoriev I.V."/>
            <person name="Mortensen U.H."/>
            <person name="Andersen M.R."/>
            <person name="Baker S.E."/>
        </authorList>
    </citation>
    <scope>NUCLEOTIDE SEQUENCE [LARGE SCALE GENOMIC DNA]</scope>
    <source>
        <strain evidence="1 2">CBS 115571</strain>
    </source>
</reference>
<gene>
    <name evidence="1" type="ORF">BO99DRAFT_218284</name>
</gene>
<dbReference type="Proteomes" id="UP000249829">
    <property type="component" value="Unassembled WGS sequence"/>
</dbReference>
<evidence type="ECO:0000313" key="2">
    <source>
        <dbReference type="Proteomes" id="UP000249829"/>
    </source>
</evidence>
<name>A0A2V5HX70_ASPV1</name>
<protein>
    <submittedName>
        <fullName evidence="1">Uncharacterized protein</fullName>
    </submittedName>
</protein>